<dbReference type="GO" id="GO:0046872">
    <property type="term" value="F:metal ion binding"/>
    <property type="evidence" value="ECO:0007669"/>
    <property type="project" value="UniProtKB-KW"/>
</dbReference>
<dbReference type="PANTHER" id="PTHR11014:SF63">
    <property type="entry name" value="METALLOPEPTIDASE, PUTATIVE (AFU_ORTHOLOGUE AFUA_6G09600)-RELATED"/>
    <property type="match status" value="1"/>
</dbReference>
<feature type="domain" description="Peptidase M20 dimerisation" evidence="4">
    <location>
        <begin position="234"/>
        <end position="330"/>
    </location>
</feature>
<sequence length="449" mass="46515">MVDVTGDTGGFDGGRRERPPRLRPGSRHVSGQSWESALRATLRLELPAAEALRRELHALPRVSGEEGPTLKRVLDALPGGMVEHVAGTGALVRFGGPGPAVAVRGELDALPIVERTGVDWASVNGAMHACGHDVHLAAVVALARAHARLTARAAAQAAGEAADEAPGPVLEGPPLVVVLQPREEGFPSGAHDIVTSGVLERQHVRAMIGAHVQPVLAEGVMSCTPGAVNASSDEFRVTVKGSEGHAAYPHLTRDPVVAVAQVIVAAQQLVSRAADPMVPTVVTFGTVNAGTAPNAIPGEAVARGTLRTMSANWREELHRAFTQVAEDVARAHGCVAEVAILPGEPVLSNDPVLAVRAGDRLREQGWTVTEELRSCGADDFAHYGDVAPSLMMFVGVDTAAGLHSPEFLPDDASVGAVAEALLAGYLGASPSTSGMMSSSSRTSASSRNR</sequence>
<dbReference type="InterPro" id="IPR036264">
    <property type="entry name" value="Bact_exopeptidase_dim_dom"/>
</dbReference>
<feature type="binding site" evidence="2">
    <location>
        <position position="403"/>
    </location>
    <ligand>
        <name>Mn(2+)</name>
        <dbReference type="ChEBI" id="CHEBI:29035"/>
        <label>2</label>
    </ligand>
</feature>
<keyword evidence="1 5" id="KW-0378">Hydrolase</keyword>
<dbReference type="NCBIfam" id="TIGR01891">
    <property type="entry name" value="amidohydrolases"/>
    <property type="match status" value="1"/>
</dbReference>
<feature type="binding site" evidence="2">
    <location>
        <position position="132"/>
    </location>
    <ligand>
        <name>Mn(2+)</name>
        <dbReference type="ChEBI" id="CHEBI:29035"/>
        <label>2</label>
    </ligand>
</feature>
<evidence type="ECO:0000313" key="6">
    <source>
        <dbReference type="Proteomes" id="UP000306628"/>
    </source>
</evidence>
<evidence type="ECO:0000256" key="2">
    <source>
        <dbReference type="PIRSR" id="PIRSR005962-1"/>
    </source>
</evidence>
<organism evidence="5 6">
    <name type="scientific">Nonomuraea zeae</name>
    <dbReference type="NCBI Taxonomy" id="1642303"/>
    <lineage>
        <taxon>Bacteria</taxon>
        <taxon>Bacillati</taxon>
        <taxon>Actinomycetota</taxon>
        <taxon>Actinomycetes</taxon>
        <taxon>Streptosporangiales</taxon>
        <taxon>Streptosporangiaceae</taxon>
        <taxon>Nonomuraea</taxon>
    </lineage>
</organism>
<evidence type="ECO:0000256" key="3">
    <source>
        <dbReference type="SAM" id="MobiDB-lite"/>
    </source>
</evidence>
<protein>
    <submittedName>
        <fullName evidence="5">Amidohydrolase</fullName>
    </submittedName>
</protein>
<dbReference type="SUPFAM" id="SSF53187">
    <property type="entry name" value="Zn-dependent exopeptidases"/>
    <property type="match status" value="1"/>
</dbReference>
<keyword evidence="6" id="KW-1185">Reference proteome</keyword>
<evidence type="ECO:0000313" key="5">
    <source>
        <dbReference type="EMBL" id="TMR21107.1"/>
    </source>
</evidence>
<dbReference type="InterPro" id="IPR017439">
    <property type="entry name" value="Amidohydrolase"/>
</dbReference>
<evidence type="ECO:0000259" key="4">
    <source>
        <dbReference type="Pfam" id="PF07687"/>
    </source>
</evidence>
<dbReference type="PANTHER" id="PTHR11014">
    <property type="entry name" value="PEPTIDASE M20 FAMILY MEMBER"/>
    <property type="match status" value="1"/>
</dbReference>
<feature type="binding site" evidence="2">
    <location>
        <position position="211"/>
    </location>
    <ligand>
        <name>Mn(2+)</name>
        <dbReference type="ChEBI" id="CHEBI:29035"/>
        <label>2</label>
    </ligand>
</feature>
<reference evidence="5 6" key="1">
    <citation type="submission" date="2019-05" db="EMBL/GenBank/DDBJ databases">
        <title>Draft genome sequence of Nonomuraea zeae DSM 100528.</title>
        <authorList>
            <person name="Saricaoglu S."/>
            <person name="Isik K."/>
        </authorList>
    </citation>
    <scope>NUCLEOTIDE SEQUENCE [LARGE SCALE GENOMIC DNA]</scope>
    <source>
        <strain evidence="5 6">DSM 100528</strain>
    </source>
</reference>
<comment type="caution">
    <text evidence="5">The sequence shown here is derived from an EMBL/GenBank/DDBJ whole genome shotgun (WGS) entry which is preliminary data.</text>
</comment>
<dbReference type="SUPFAM" id="SSF55031">
    <property type="entry name" value="Bacterial exopeptidase dimerisation domain"/>
    <property type="match status" value="1"/>
</dbReference>
<dbReference type="Gene3D" id="3.40.630.10">
    <property type="entry name" value="Zn peptidases"/>
    <property type="match status" value="1"/>
</dbReference>
<comment type="cofactor">
    <cofactor evidence="2">
        <name>Mn(2+)</name>
        <dbReference type="ChEBI" id="CHEBI:29035"/>
    </cofactor>
    <text evidence="2">The Mn(2+) ion enhances activity.</text>
</comment>
<dbReference type="GO" id="GO:0019877">
    <property type="term" value="P:diaminopimelate biosynthetic process"/>
    <property type="evidence" value="ECO:0007669"/>
    <property type="project" value="UniProtKB-ARBA"/>
</dbReference>
<dbReference type="InterPro" id="IPR002933">
    <property type="entry name" value="Peptidase_M20"/>
</dbReference>
<dbReference type="AlphaFoldDB" id="A0A5S4FK43"/>
<accession>A0A5S4FK43</accession>
<keyword evidence="2" id="KW-0479">Metal-binding</keyword>
<dbReference type="FunFam" id="3.30.70.360:FF:000001">
    <property type="entry name" value="N-acetyldiaminopimelate deacetylase"/>
    <property type="match status" value="1"/>
</dbReference>
<dbReference type="OrthoDB" id="9777385at2"/>
<feature type="binding site" evidence="2">
    <location>
        <position position="130"/>
    </location>
    <ligand>
        <name>Mn(2+)</name>
        <dbReference type="ChEBI" id="CHEBI:29035"/>
        <label>2</label>
    </ligand>
</feature>
<dbReference type="Pfam" id="PF07687">
    <property type="entry name" value="M20_dimer"/>
    <property type="match status" value="1"/>
</dbReference>
<proteinExistence type="predicted"/>
<name>A0A5S4FK43_9ACTN</name>
<dbReference type="GO" id="GO:0050118">
    <property type="term" value="F:N-acetyldiaminopimelate deacetylase activity"/>
    <property type="evidence" value="ECO:0007669"/>
    <property type="project" value="UniProtKB-ARBA"/>
</dbReference>
<dbReference type="PIRSF" id="PIRSF005962">
    <property type="entry name" value="Pept_M20D_amidohydro"/>
    <property type="match status" value="1"/>
</dbReference>
<evidence type="ECO:0000256" key="1">
    <source>
        <dbReference type="ARBA" id="ARBA00022801"/>
    </source>
</evidence>
<dbReference type="Proteomes" id="UP000306628">
    <property type="component" value="Unassembled WGS sequence"/>
</dbReference>
<dbReference type="Pfam" id="PF01546">
    <property type="entry name" value="Peptidase_M20"/>
    <property type="match status" value="1"/>
</dbReference>
<feature type="binding site" evidence="2">
    <location>
        <position position="184"/>
    </location>
    <ligand>
        <name>Mn(2+)</name>
        <dbReference type="ChEBI" id="CHEBI:29035"/>
        <label>2</label>
    </ligand>
</feature>
<feature type="region of interest" description="Disordered" evidence="3">
    <location>
        <begin position="1"/>
        <end position="32"/>
    </location>
</feature>
<gene>
    <name evidence="5" type="ORF">ETD85_51405</name>
</gene>
<dbReference type="EMBL" id="VCKX01000304">
    <property type="protein sequence ID" value="TMR21107.1"/>
    <property type="molecule type" value="Genomic_DNA"/>
</dbReference>
<dbReference type="Gene3D" id="3.30.70.360">
    <property type="match status" value="1"/>
</dbReference>
<keyword evidence="2" id="KW-0464">Manganese</keyword>
<dbReference type="InterPro" id="IPR011650">
    <property type="entry name" value="Peptidase_M20_dimer"/>
</dbReference>